<proteinExistence type="predicted"/>
<evidence type="ECO:0000313" key="2">
    <source>
        <dbReference type="Proteomes" id="UP000054196"/>
    </source>
</evidence>
<dbReference type="HOGENOM" id="CLU_053382_2_2_1"/>
<dbReference type="KEGG" id="psq:PUNSTDRAFT_77588"/>
<dbReference type="RefSeq" id="XP_007389043.1">
    <property type="nucleotide sequence ID" value="XM_007388981.1"/>
</dbReference>
<dbReference type="OMA" id="YRTEWAR"/>
<dbReference type="eggNOG" id="ENOG502SFXF">
    <property type="taxonomic scope" value="Eukaryota"/>
</dbReference>
<name>R7S0M9_PUNST</name>
<reference evidence="2" key="1">
    <citation type="journal article" date="2012" name="Science">
        <title>The Paleozoic origin of enzymatic lignin decomposition reconstructed from 31 fungal genomes.</title>
        <authorList>
            <person name="Floudas D."/>
            <person name="Binder M."/>
            <person name="Riley R."/>
            <person name="Barry K."/>
            <person name="Blanchette R.A."/>
            <person name="Henrissat B."/>
            <person name="Martinez A.T."/>
            <person name="Otillar R."/>
            <person name="Spatafora J.W."/>
            <person name="Yadav J.S."/>
            <person name="Aerts A."/>
            <person name="Benoit I."/>
            <person name="Boyd A."/>
            <person name="Carlson A."/>
            <person name="Copeland A."/>
            <person name="Coutinho P.M."/>
            <person name="de Vries R.P."/>
            <person name="Ferreira P."/>
            <person name="Findley K."/>
            <person name="Foster B."/>
            <person name="Gaskell J."/>
            <person name="Glotzer D."/>
            <person name="Gorecki P."/>
            <person name="Heitman J."/>
            <person name="Hesse C."/>
            <person name="Hori C."/>
            <person name="Igarashi K."/>
            <person name="Jurgens J.A."/>
            <person name="Kallen N."/>
            <person name="Kersten P."/>
            <person name="Kohler A."/>
            <person name="Kuees U."/>
            <person name="Kumar T.K.A."/>
            <person name="Kuo A."/>
            <person name="LaButti K."/>
            <person name="Larrondo L.F."/>
            <person name="Lindquist E."/>
            <person name="Ling A."/>
            <person name="Lombard V."/>
            <person name="Lucas S."/>
            <person name="Lundell T."/>
            <person name="Martin R."/>
            <person name="McLaughlin D.J."/>
            <person name="Morgenstern I."/>
            <person name="Morin E."/>
            <person name="Murat C."/>
            <person name="Nagy L.G."/>
            <person name="Nolan M."/>
            <person name="Ohm R.A."/>
            <person name="Patyshakuliyeva A."/>
            <person name="Rokas A."/>
            <person name="Ruiz-Duenas F.J."/>
            <person name="Sabat G."/>
            <person name="Salamov A."/>
            <person name="Samejima M."/>
            <person name="Schmutz J."/>
            <person name="Slot J.C."/>
            <person name="St John F."/>
            <person name="Stenlid J."/>
            <person name="Sun H."/>
            <person name="Sun S."/>
            <person name="Syed K."/>
            <person name="Tsang A."/>
            <person name="Wiebenga A."/>
            <person name="Young D."/>
            <person name="Pisabarro A."/>
            <person name="Eastwood D.C."/>
            <person name="Martin F."/>
            <person name="Cullen D."/>
            <person name="Grigoriev I.V."/>
            <person name="Hibbett D.S."/>
        </authorList>
    </citation>
    <scope>NUCLEOTIDE SEQUENCE [LARGE SCALE GENOMIC DNA]</scope>
    <source>
        <strain evidence="2">HHB-11173 SS5</strain>
    </source>
</reference>
<dbReference type="OrthoDB" id="6105938at2759"/>
<gene>
    <name evidence="1" type="ORF">PUNSTDRAFT_77588</name>
</gene>
<sequence length="156" mass="18035">MSHTPVSGVAAYFAQFEGFEFDATRGIIPEFDRLCSERSWGKKRRQTARRKLNGFIAEEFNAAYGTLDNDLIQWQTLSRELRVEPVPDSVSQCKQAVKRIHVNIVDLLDARARGEQVRLHRNMHQLAQYSIRTGKIFPKKQAKAGLLLKYLLRQIY</sequence>
<keyword evidence="2" id="KW-1185">Reference proteome</keyword>
<dbReference type="Proteomes" id="UP000054196">
    <property type="component" value="Unassembled WGS sequence"/>
</dbReference>
<organism evidence="1 2">
    <name type="scientific">Punctularia strigosozonata (strain HHB-11173)</name>
    <name type="common">White-rot fungus</name>
    <dbReference type="NCBI Taxonomy" id="741275"/>
    <lineage>
        <taxon>Eukaryota</taxon>
        <taxon>Fungi</taxon>
        <taxon>Dikarya</taxon>
        <taxon>Basidiomycota</taxon>
        <taxon>Agaricomycotina</taxon>
        <taxon>Agaricomycetes</taxon>
        <taxon>Corticiales</taxon>
        <taxon>Punctulariaceae</taxon>
        <taxon>Punctularia</taxon>
    </lineage>
</organism>
<dbReference type="PANTHER" id="PTHR38846">
    <property type="entry name" value="C3H1-TYPE DOMAIN-CONTAINING PROTEIN"/>
    <property type="match status" value="1"/>
</dbReference>
<dbReference type="EMBL" id="JH687559">
    <property type="protein sequence ID" value="EIN03758.1"/>
    <property type="molecule type" value="Genomic_DNA"/>
</dbReference>
<dbReference type="AlphaFoldDB" id="R7S0M9"/>
<protein>
    <submittedName>
        <fullName evidence="1">Uncharacterized protein</fullName>
    </submittedName>
</protein>
<accession>R7S0M9</accession>
<dbReference type="PANTHER" id="PTHR38846:SF1">
    <property type="entry name" value="C3H1-TYPE DOMAIN-CONTAINING PROTEIN"/>
    <property type="match status" value="1"/>
</dbReference>
<evidence type="ECO:0000313" key="1">
    <source>
        <dbReference type="EMBL" id="EIN03758.1"/>
    </source>
</evidence>
<dbReference type="GeneID" id="18885732"/>